<keyword evidence="4" id="KW-0689">Ribosomal protein</keyword>
<evidence type="ECO:0000256" key="7">
    <source>
        <dbReference type="ARBA" id="ARBA00035288"/>
    </source>
</evidence>
<evidence type="ECO:0000313" key="10">
    <source>
        <dbReference type="Proteomes" id="UP000502823"/>
    </source>
</evidence>
<dbReference type="Proteomes" id="UP000502823">
    <property type="component" value="Unassembled WGS sequence"/>
</dbReference>
<sequence length="306" mass="35813">MALWCRGVQRILVDVRPIFSLFQTIGNTEYSSLSSVSRPEGLGSDEAKEAKTVEGHKPIVPLECRFVYPEFLPDPRLDHRNSLREKLERMDMLNRRAHIDIPEFYVGSILAVTSSNSHAPEKSSRFVGICIQRGGCGLRASFILRNVIDHQGVEMFYEMYSPVVQKIEVLRLEKRLDNELLYLRDALPEYSTFQLDMEPEFLPEGAPVPVNPIKVKLKPRPWLERWERQELKGVQDLGLPERFYKRAAEVARPWEKYDLMKEYRASIPAEEQEEIFVEVYSQLQQLEVMRKKMKRRRTFVRPKKMG</sequence>
<dbReference type="FunFam" id="2.30.30.790:FF:000002">
    <property type="entry name" value="39S ribosomal protein L19, mitochondrial"/>
    <property type="match status" value="1"/>
</dbReference>
<comment type="subcellular location">
    <subcellularLocation>
        <location evidence="1">Mitochondrion</location>
    </subcellularLocation>
</comment>
<evidence type="ECO:0000256" key="6">
    <source>
        <dbReference type="ARBA" id="ARBA00023274"/>
    </source>
</evidence>
<evidence type="ECO:0000313" key="9">
    <source>
        <dbReference type="EMBL" id="GFG29919.1"/>
    </source>
</evidence>
<evidence type="ECO:0000256" key="8">
    <source>
        <dbReference type="ARBA" id="ARBA00035359"/>
    </source>
</evidence>
<dbReference type="InterPro" id="IPR038657">
    <property type="entry name" value="Ribosomal_bL19_sf"/>
</dbReference>
<comment type="caution">
    <text evidence="9">The sequence shown here is derived from an EMBL/GenBank/DDBJ whole genome shotgun (WGS) entry which is preliminary data.</text>
</comment>
<dbReference type="PRINTS" id="PR00061">
    <property type="entry name" value="RIBOSOMALL19"/>
</dbReference>
<proteinExistence type="inferred from homology"/>
<dbReference type="Gene3D" id="2.30.30.790">
    <property type="match status" value="1"/>
</dbReference>
<dbReference type="SUPFAM" id="SSF50104">
    <property type="entry name" value="Translation proteins SH3-like domain"/>
    <property type="match status" value="1"/>
</dbReference>
<dbReference type="AlphaFoldDB" id="A0A6L2PBN5"/>
<dbReference type="FunCoup" id="A0A6L2PBN5">
    <property type="interactions" value="720"/>
</dbReference>
<gene>
    <name evidence="9" type="ORF">Cfor_09937</name>
</gene>
<dbReference type="PANTHER" id="PTHR15680">
    <property type="entry name" value="RIBOSOMAL PROTEIN L19"/>
    <property type="match status" value="1"/>
</dbReference>
<keyword evidence="5" id="KW-0496">Mitochondrion</keyword>
<dbReference type="InterPro" id="IPR001857">
    <property type="entry name" value="Ribosomal_bL19"/>
</dbReference>
<evidence type="ECO:0000256" key="3">
    <source>
        <dbReference type="ARBA" id="ARBA00022946"/>
    </source>
</evidence>
<evidence type="ECO:0000256" key="2">
    <source>
        <dbReference type="ARBA" id="ARBA00005781"/>
    </source>
</evidence>
<organism evidence="9 10">
    <name type="scientific">Coptotermes formosanus</name>
    <name type="common">Formosan subterranean termite</name>
    <dbReference type="NCBI Taxonomy" id="36987"/>
    <lineage>
        <taxon>Eukaryota</taxon>
        <taxon>Metazoa</taxon>
        <taxon>Ecdysozoa</taxon>
        <taxon>Arthropoda</taxon>
        <taxon>Hexapoda</taxon>
        <taxon>Insecta</taxon>
        <taxon>Pterygota</taxon>
        <taxon>Neoptera</taxon>
        <taxon>Polyneoptera</taxon>
        <taxon>Dictyoptera</taxon>
        <taxon>Blattodea</taxon>
        <taxon>Blattoidea</taxon>
        <taxon>Termitoidae</taxon>
        <taxon>Rhinotermitidae</taxon>
        <taxon>Coptotermes</taxon>
    </lineage>
</organism>
<dbReference type="GO" id="GO:0003735">
    <property type="term" value="F:structural constituent of ribosome"/>
    <property type="evidence" value="ECO:0007669"/>
    <property type="project" value="InterPro"/>
</dbReference>
<reference evidence="10" key="1">
    <citation type="submission" date="2020-01" db="EMBL/GenBank/DDBJ databases">
        <title>Draft genome sequence of the Termite Coptotermes fromosanus.</title>
        <authorList>
            <person name="Itakura S."/>
            <person name="Yosikawa Y."/>
            <person name="Umezawa K."/>
        </authorList>
    </citation>
    <scope>NUCLEOTIDE SEQUENCE [LARGE SCALE GENOMIC DNA]</scope>
</reference>
<dbReference type="Pfam" id="PF01245">
    <property type="entry name" value="Ribosomal_L19"/>
    <property type="match status" value="1"/>
</dbReference>
<evidence type="ECO:0000256" key="4">
    <source>
        <dbReference type="ARBA" id="ARBA00022980"/>
    </source>
</evidence>
<dbReference type="GO" id="GO:0005762">
    <property type="term" value="C:mitochondrial large ribosomal subunit"/>
    <property type="evidence" value="ECO:0007669"/>
    <property type="project" value="TreeGrafter"/>
</dbReference>
<evidence type="ECO:0000256" key="5">
    <source>
        <dbReference type="ARBA" id="ARBA00023128"/>
    </source>
</evidence>
<name>A0A6L2PBN5_COPFO</name>
<dbReference type="PANTHER" id="PTHR15680:SF9">
    <property type="entry name" value="LARGE RIBOSOMAL SUBUNIT PROTEIN BL19M"/>
    <property type="match status" value="1"/>
</dbReference>
<dbReference type="InterPro" id="IPR008991">
    <property type="entry name" value="Translation_prot_SH3-like_sf"/>
</dbReference>
<comment type="similarity">
    <text evidence="2">Belongs to the bacterial ribosomal protein bL19 family.</text>
</comment>
<keyword evidence="10" id="KW-1185">Reference proteome</keyword>
<evidence type="ECO:0000256" key="1">
    <source>
        <dbReference type="ARBA" id="ARBA00004173"/>
    </source>
</evidence>
<dbReference type="InParanoid" id="A0A6L2PBN5"/>
<dbReference type="GO" id="GO:0006412">
    <property type="term" value="P:translation"/>
    <property type="evidence" value="ECO:0007669"/>
    <property type="project" value="InterPro"/>
</dbReference>
<keyword evidence="6" id="KW-0687">Ribonucleoprotein</keyword>
<dbReference type="OrthoDB" id="432645at2759"/>
<accession>A0A6L2PBN5</accession>
<protein>
    <recommendedName>
        <fullName evidence="7">Large ribosomal subunit protein bL19m</fullName>
    </recommendedName>
    <alternativeName>
        <fullName evidence="8">39S ribosomal protein L19, mitochondrial</fullName>
    </alternativeName>
</protein>
<keyword evidence="3" id="KW-0809">Transit peptide</keyword>
<dbReference type="EMBL" id="BLKM01000181">
    <property type="protein sequence ID" value="GFG29919.1"/>
    <property type="molecule type" value="Genomic_DNA"/>
</dbReference>